<dbReference type="EMBL" id="JAVDSD010000009">
    <property type="protein sequence ID" value="MDR6609049.1"/>
    <property type="molecule type" value="Genomic_DNA"/>
</dbReference>
<dbReference type="Proteomes" id="UP001259420">
    <property type="component" value="Unassembled WGS sequence"/>
</dbReference>
<reference evidence="1" key="1">
    <citation type="submission" date="2023-07" db="EMBL/GenBank/DDBJ databases">
        <title>Sorghum-associated microbial communities from plants grown in Nebraska, USA.</title>
        <authorList>
            <person name="Schachtman D."/>
        </authorList>
    </citation>
    <scope>NUCLEOTIDE SEQUENCE</scope>
    <source>
        <strain evidence="1">BE46</strain>
    </source>
</reference>
<protein>
    <submittedName>
        <fullName evidence="1">Uncharacterized protein</fullName>
    </submittedName>
</protein>
<accession>A0ACC6JRE4</accession>
<organism evidence="1 2">
    <name type="scientific">Pseudomonas synxantha</name>
    <dbReference type="NCBI Taxonomy" id="47883"/>
    <lineage>
        <taxon>Bacteria</taxon>
        <taxon>Pseudomonadati</taxon>
        <taxon>Pseudomonadota</taxon>
        <taxon>Gammaproteobacteria</taxon>
        <taxon>Pseudomonadales</taxon>
        <taxon>Pseudomonadaceae</taxon>
        <taxon>Pseudomonas</taxon>
    </lineage>
</organism>
<gene>
    <name evidence="1" type="ORF">J2X87_004146</name>
</gene>
<proteinExistence type="predicted"/>
<evidence type="ECO:0000313" key="1">
    <source>
        <dbReference type="EMBL" id="MDR6609049.1"/>
    </source>
</evidence>
<keyword evidence="2" id="KW-1185">Reference proteome</keyword>
<comment type="caution">
    <text evidence="1">The sequence shown here is derived from an EMBL/GenBank/DDBJ whole genome shotgun (WGS) entry which is preliminary data.</text>
</comment>
<sequence length="110" mass="12498">MKQPESHSTTKAQTILWATLIILAIITIGLLSIQAANNTTEMSQWLRAQASALLIWRLVLYCTTGYGWYRMRIRLTKQGFSPRQHQRLLFAEIVAVAAIALLELQTLRSN</sequence>
<evidence type="ECO:0000313" key="2">
    <source>
        <dbReference type="Proteomes" id="UP001259420"/>
    </source>
</evidence>
<name>A0ACC6JRE4_9PSED</name>